<feature type="compositionally biased region" description="Basic and acidic residues" evidence="1">
    <location>
        <begin position="605"/>
        <end position="622"/>
    </location>
</feature>
<organism evidence="3">
    <name type="scientific">uncultured Caudovirales phage</name>
    <dbReference type="NCBI Taxonomy" id="2100421"/>
    <lineage>
        <taxon>Viruses</taxon>
        <taxon>Duplodnaviria</taxon>
        <taxon>Heunggongvirae</taxon>
        <taxon>Uroviricota</taxon>
        <taxon>Caudoviricetes</taxon>
        <taxon>Peduoviridae</taxon>
        <taxon>Maltschvirus</taxon>
        <taxon>Maltschvirus maltsch</taxon>
    </lineage>
</organism>
<dbReference type="EMBL" id="LR796951">
    <property type="protein sequence ID" value="CAB4177576.1"/>
    <property type="molecule type" value="Genomic_DNA"/>
</dbReference>
<evidence type="ECO:0000313" key="4">
    <source>
        <dbReference type="EMBL" id="CAB4177576.1"/>
    </source>
</evidence>
<evidence type="ECO:0000313" key="5">
    <source>
        <dbReference type="EMBL" id="CAB4187514.1"/>
    </source>
</evidence>
<feature type="compositionally biased region" description="Low complexity" evidence="1">
    <location>
        <begin position="506"/>
        <end position="528"/>
    </location>
</feature>
<dbReference type="EMBL" id="LR796764">
    <property type="protein sequence ID" value="CAB4164549.1"/>
    <property type="molecule type" value="Genomic_DNA"/>
</dbReference>
<dbReference type="GO" id="GO:0005198">
    <property type="term" value="F:structural molecule activity"/>
    <property type="evidence" value="ECO:0007669"/>
    <property type="project" value="InterPro"/>
</dbReference>
<proteinExistence type="predicted"/>
<name>A0A6J5NYG1_9CAUD</name>
<dbReference type="Pfam" id="PF05136">
    <property type="entry name" value="Phage_portal_2"/>
    <property type="match status" value="1"/>
</dbReference>
<dbReference type="InterPro" id="IPR006429">
    <property type="entry name" value="Phage_lambda_portal"/>
</dbReference>
<evidence type="ECO:0000313" key="2">
    <source>
        <dbReference type="EMBL" id="CAB4146801.1"/>
    </source>
</evidence>
<feature type="compositionally biased region" description="Low complexity" evidence="1">
    <location>
        <begin position="1"/>
        <end position="17"/>
    </location>
</feature>
<dbReference type="EMBL" id="LR796473">
    <property type="protein sequence ID" value="CAB4146801.1"/>
    <property type="molecule type" value="Genomic_DNA"/>
</dbReference>
<evidence type="ECO:0000256" key="1">
    <source>
        <dbReference type="SAM" id="MobiDB-lite"/>
    </source>
</evidence>
<dbReference type="EMBL" id="LR797104">
    <property type="protein sequence ID" value="CAB4187514.1"/>
    <property type="molecule type" value="Genomic_DNA"/>
</dbReference>
<gene>
    <name evidence="4" type="ORF">UFOVP1003_14</name>
    <name evidence="5" type="ORF">UFOVP1153_30</name>
    <name evidence="2" type="ORF">UFOVP493_30</name>
    <name evidence="3" type="ORF">UFOVP829_52</name>
</gene>
<sequence>MTTQNGTNGTNGTNGKTPAQGPRKIHESMDLSAGLPYFPYMDTRDLFAEAGPYGFMDGTPSQYLARRDNRMAGELLPTYINWWQLKILRDRSRQIARNNEFAIAAINAHRNYVVGTGFTYQAIARKADTHPEIISRVQELLDLFIEHNKMGDIESEIIYRLHTEGEAFLRSFVGDDGLLRVRFIEPELVRPPADDTSPGSSFGVVCSDEDIHHRTGYWVVERPWENLTPTLVPAHQILHLRLNVESNSKRGLPTIYAVESNLRASEDVLQSMIALAKARSKIAVIRKVNDSPPEAISELTRTATDYTLTDATQGRSTSINHMGYGSILTSTGNVDYEFPSLNVGSGDMVEVLNCNLRAIAARFGITETMMSTDASNNNYASALVAEAPAVKTFERMQKMLSQAIGERRTRPDRALAWQQISHAVNIGMLPRECLTEVTIKATGPSLISRDKTAEANTAKTYIDLGLWSPQTVTADSGKDYEEEQRNIKKAKDAAAESATGGPDQQPGASPIAAGASPGAAGASPIAAPDQAQTTAQVVQDTALNGAQVQSLVDLATKVAARELSVGTAKAIAQAAFPTVPAEVVNRIFVEVGPEQAQAVAQADAPKPDDKPGNLTTKKEGAK</sequence>
<reference evidence="3" key="1">
    <citation type="submission" date="2020-04" db="EMBL/GenBank/DDBJ databases">
        <authorList>
            <person name="Chiriac C."/>
            <person name="Salcher M."/>
            <person name="Ghai R."/>
            <person name="Kavagutti S V."/>
        </authorList>
    </citation>
    <scope>NUCLEOTIDE SEQUENCE</scope>
</reference>
<evidence type="ECO:0000313" key="3">
    <source>
        <dbReference type="EMBL" id="CAB4164549.1"/>
    </source>
</evidence>
<feature type="region of interest" description="Disordered" evidence="1">
    <location>
        <begin position="596"/>
        <end position="622"/>
    </location>
</feature>
<feature type="region of interest" description="Disordered" evidence="1">
    <location>
        <begin position="475"/>
        <end position="528"/>
    </location>
</feature>
<accession>A0A6J5NYG1</accession>
<feature type="region of interest" description="Disordered" evidence="1">
    <location>
        <begin position="1"/>
        <end position="24"/>
    </location>
</feature>
<feature type="compositionally biased region" description="Basic and acidic residues" evidence="1">
    <location>
        <begin position="476"/>
        <end position="494"/>
    </location>
</feature>
<protein>
    <submittedName>
        <fullName evidence="3">Portal_lambda, phage portal protein, lambda family</fullName>
    </submittedName>
</protein>
<dbReference type="GO" id="GO:0019068">
    <property type="term" value="P:virion assembly"/>
    <property type="evidence" value="ECO:0007669"/>
    <property type="project" value="InterPro"/>
</dbReference>